<accession>A0A3S5A5X9</accession>
<organism evidence="2 3">
    <name type="scientific">Protopolystoma xenopodis</name>
    <dbReference type="NCBI Taxonomy" id="117903"/>
    <lineage>
        <taxon>Eukaryota</taxon>
        <taxon>Metazoa</taxon>
        <taxon>Spiralia</taxon>
        <taxon>Lophotrochozoa</taxon>
        <taxon>Platyhelminthes</taxon>
        <taxon>Monogenea</taxon>
        <taxon>Polyopisthocotylea</taxon>
        <taxon>Polystomatidea</taxon>
        <taxon>Polystomatidae</taxon>
        <taxon>Protopolystoma</taxon>
    </lineage>
</organism>
<evidence type="ECO:0000313" key="3">
    <source>
        <dbReference type="Proteomes" id="UP000784294"/>
    </source>
</evidence>
<keyword evidence="3" id="KW-1185">Reference proteome</keyword>
<reference evidence="2" key="1">
    <citation type="submission" date="2018-11" db="EMBL/GenBank/DDBJ databases">
        <authorList>
            <consortium name="Pathogen Informatics"/>
        </authorList>
    </citation>
    <scope>NUCLEOTIDE SEQUENCE</scope>
</reference>
<dbReference type="Proteomes" id="UP000784294">
    <property type="component" value="Unassembled WGS sequence"/>
</dbReference>
<proteinExistence type="predicted"/>
<gene>
    <name evidence="2" type="ORF">PXEA_LOCUS6278</name>
</gene>
<dbReference type="EMBL" id="CAAALY010016003">
    <property type="protein sequence ID" value="VEL12838.1"/>
    <property type="molecule type" value="Genomic_DNA"/>
</dbReference>
<feature type="region of interest" description="Disordered" evidence="1">
    <location>
        <begin position="91"/>
        <end position="111"/>
    </location>
</feature>
<comment type="caution">
    <text evidence="2">The sequence shown here is derived from an EMBL/GenBank/DDBJ whole genome shotgun (WGS) entry which is preliminary data.</text>
</comment>
<dbReference type="AlphaFoldDB" id="A0A3S5A5X9"/>
<name>A0A3S5A5X9_9PLAT</name>
<evidence type="ECO:0000256" key="1">
    <source>
        <dbReference type="SAM" id="MobiDB-lite"/>
    </source>
</evidence>
<protein>
    <submittedName>
        <fullName evidence="2">Uncharacterized protein</fullName>
    </submittedName>
</protein>
<evidence type="ECO:0000313" key="2">
    <source>
        <dbReference type="EMBL" id="VEL12838.1"/>
    </source>
</evidence>
<sequence>MAVVVAARVASTGNGEGDPDQRLTSVLGQSIGSSAFGCSLLAGMWTEHRRPKGAANVLASSQRVTNLMAIHSSGAVSADQARYSIQNADTQEDLKTTRNRKTTRPVQSGRSGYACLRGQASMKDEVRLGKEGQMRFFLRTRVKVRKAALLTKFLLMSPGGL</sequence>